<feature type="transmembrane region" description="Helical" evidence="1">
    <location>
        <begin position="81"/>
        <end position="103"/>
    </location>
</feature>
<protein>
    <submittedName>
        <fullName evidence="2">Polysaccharide deacetylase</fullName>
    </submittedName>
</protein>
<dbReference type="AlphaFoldDB" id="A0A9Q8Z7Y9"/>
<feature type="transmembrane region" description="Helical" evidence="1">
    <location>
        <begin position="174"/>
        <end position="193"/>
    </location>
</feature>
<name>A0A9Q8Z7Y9_CURCL</name>
<keyword evidence="3" id="KW-1185">Reference proteome</keyword>
<keyword evidence="1" id="KW-1133">Transmembrane helix</keyword>
<gene>
    <name evidence="2" type="ORF">yc1106_03838</name>
</gene>
<evidence type="ECO:0000313" key="2">
    <source>
        <dbReference type="EMBL" id="USP76564.1"/>
    </source>
</evidence>
<reference evidence="2" key="1">
    <citation type="submission" date="2021-12" db="EMBL/GenBank/DDBJ databases">
        <title>Curvularia clavata genome.</title>
        <authorList>
            <person name="Cao Y."/>
        </authorList>
    </citation>
    <scope>NUCLEOTIDE SEQUENCE</scope>
    <source>
        <strain evidence="2">Yc1106</strain>
    </source>
</reference>
<dbReference type="Proteomes" id="UP001056012">
    <property type="component" value="Chromosome 3"/>
</dbReference>
<sequence length="220" mass="24549">MDKLRGVETVAAQRLRKTFKYPSESDDEDAVEEGMDEQDRTALLQTLSAHDTSTTHTYTLILLALPLLPILLYIPRLFSLATLPLSLIAIASLLASAYTLYFLPLPPTKFEEERPTRNTPSWEKPTEKSVRRPVPYLSETTADTIAEYIVPANRAACGALALYEVWQGRDWSEGFMVGGGYLPGLVCFLILWARTELRIIDMDALEKLNKSAAGGKEKGR</sequence>
<keyword evidence="1" id="KW-0812">Transmembrane</keyword>
<keyword evidence="1" id="KW-0472">Membrane</keyword>
<dbReference type="VEuPathDB" id="FungiDB:yc1106_03838"/>
<dbReference type="OrthoDB" id="3358048at2759"/>
<evidence type="ECO:0000313" key="3">
    <source>
        <dbReference type="Proteomes" id="UP001056012"/>
    </source>
</evidence>
<feature type="transmembrane region" description="Helical" evidence="1">
    <location>
        <begin position="56"/>
        <end position="74"/>
    </location>
</feature>
<evidence type="ECO:0000256" key="1">
    <source>
        <dbReference type="SAM" id="Phobius"/>
    </source>
</evidence>
<dbReference type="EMBL" id="CP089276">
    <property type="protein sequence ID" value="USP76564.1"/>
    <property type="molecule type" value="Genomic_DNA"/>
</dbReference>
<organism evidence="2 3">
    <name type="scientific">Curvularia clavata</name>
    <dbReference type="NCBI Taxonomy" id="95742"/>
    <lineage>
        <taxon>Eukaryota</taxon>
        <taxon>Fungi</taxon>
        <taxon>Dikarya</taxon>
        <taxon>Ascomycota</taxon>
        <taxon>Pezizomycotina</taxon>
        <taxon>Dothideomycetes</taxon>
        <taxon>Pleosporomycetidae</taxon>
        <taxon>Pleosporales</taxon>
        <taxon>Pleosporineae</taxon>
        <taxon>Pleosporaceae</taxon>
        <taxon>Curvularia</taxon>
    </lineage>
</organism>
<proteinExistence type="predicted"/>
<accession>A0A9Q8Z7Y9</accession>